<reference evidence="8 9" key="1">
    <citation type="submission" date="2015-07" db="EMBL/GenBank/DDBJ databases">
        <title>Genome analysis of myxobacterium Chondromyces crocatus Cm c5 reveals a high potential for natural compound synthesis and the genetic basis for the loss of fruiting body formation.</title>
        <authorList>
            <person name="Zaburannyi N."/>
            <person name="Bunk B."/>
            <person name="Maier J."/>
            <person name="Overmann J."/>
            <person name="Mueller R."/>
        </authorList>
    </citation>
    <scope>NUCLEOTIDE SEQUENCE [LARGE SCALE GENOMIC DNA]</scope>
    <source>
        <strain evidence="8 9">Cm c5</strain>
    </source>
</reference>
<comment type="pathway">
    <text evidence="1">Porphyrin-containing compound metabolism; siroheme biosynthesis; sirohydrochlorin from precorrin-2: step 1/1.</text>
</comment>
<keyword evidence="3" id="KW-0560">Oxidoreductase</keyword>
<dbReference type="Pfam" id="PF13241">
    <property type="entry name" value="NAD_binding_7"/>
    <property type="match status" value="1"/>
</dbReference>
<comment type="catalytic activity">
    <reaction evidence="6">
        <text>precorrin-2 + NAD(+) = sirohydrochlorin + NADH + 2 H(+)</text>
        <dbReference type="Rhea" id="RHEA:15613"/>
        <dbReference type="ChEBI" id="CHEBI:15378"/>
        <dbReference type="ChEBI" id="CHEBI:57540"/>
        <dbReference type="ChEBI" id="CHEBI:57945"/>
        <dbReference type="ChEBI" id="CHEBI:58351"/>
        <dbReference type="ChEBI" id="CHEBI:58827"/>
        <dbReference type="EC" id="1.3.1.76"/>
    </reaction>
</comment>
<gene>
    <name evidence="8" type="ORF">CMC5_015270</name>
</gene>
<dbReference type="RefSeq" id="WP_063796235.1">
    <property type="nucleotide sequence ID" value="NZ_CP012159.1"/>
</dbReference>
<feature type="compositionally biased region" description="Low complexity" evidence="7">
    <location>
        <begin position="213"/>
        <end position="225"/>
    </location>
</feature>
<dbReference type="InterPro" id="IPR036291">
    <property type="entry name" value="NAD(P)-bd_dom_sf"/>
</dbReference>
<name>A0A0K1E927_CHOCO</name>
<keyword evidence="4" id="KW-0520">NAD</keyword>
<dbReference type="EC" id="1.3.1.76" evidence="2"/>
<sequence>MQRFPIALDLRDRDALILGAHGEAPQTAERLLAAGARVTVIAPGSVHETIAEAAARGRLTLHRRPFQDTDLDGRAIVFLAPFDDDLSRRLHQRLAAEGRLVCTLDRPEFSTFANLAVARVSGLTMAFGTDGVSPSTARRIREDLTTLFSDPRFARYLDALRQARAALPRGEERMARMRAAVEGFAIEARLRFPDWFDKHTPADWFDKRTAPMESTATETDTASEVADIEIQAPITDTANADPSLSTPPSGPGAPPPDTTPLASRSADSSRRGE</sequence>
<dbReference type="SUPFAM" id="SSF75615">
    <property type="entry name" value="Siroheme synthase middle domains-like"/>
    <property type="match status" value="1"/>
</dbReference>
<evidence type="ECO:0000256" key="5">
    <source>
        <dbReference type="ARBA" id="ARBA00023244"/>
    </source>
</evidence>
<evidence type="ECO:0000256" key="1">
    <source>
        <dbReference type="ARBA" id="ARBA00005010"/>
    </source>
</evidence>
<keyword evidence="5" id="KW-0627">Porphyrin biosynthesis</keyword>
<dbReference type="PANTHER" id="PTHR35330">
    <property type="entry name" value="SIROHEME BIOSYNTHESIS PROTEIN MET8"/>
    <property type="match status" value="1"/>
</dbReference>
<dbReference type="OrthoDB" id="9815856at2"/>
<keyword evidence="9" id="KW-1185">Reference proteome</keyword>
<evidence type="ECO:0000256" key="3">
    <source>
        <dbReference type="ARBA" id="ARBA00023002"/>
    </source>
</evidence>
<dbReference type="GO" id="GO:0019354">
    <property type="term" value="P:siroheme biosynthetic process"/>
    <property type="evidence" value="ECO:0007669"/>
    <property type="project" value="UniProtKB-UniPathway"/>
</dbReference>
<dbReference type="AlphaFoldDB" id="A0A0K1E927"/>
<protein>
    <recommendedName>
        <fullName evidence="2">precorrin-2 dehydrogenase</fullName>
        <ecNumber evidence="2">1.3.1.76</ecNumber>
    </recommendedName>
</protein>
<dbReference type="GO" id="GO:0004325">
    <property type="term" value="F:ferrochelatase activity"/>
    <property type="evidence" value="ECO:0007669"/>
    <property type="project" value="InterPro"/>
</dbReference>
<dbReference type="PANTHER" id="PTHR35330:SF1">
    <property type="entry name" value="SIROHEME BIOSYNTHESIS PROTEIN MET8"/>
    <property type="match status" value="1"/>
</dbReference>
<dbReference type="GO" id="GO:0043115">
    <property type="term" value="F:precorrin-2 dehydrogenase activity"/>
    <property type="evidence" value="ECO:0007669"/>
    <property type="project" value="UniProtKB-EC"/>
</dbReference>
<dbReference type="Gene3D" id="3.40.50.720">
    <property type="entry name" value="NAD(P)-binding Rossmann-like Domain"/>
    <property type="match status" value="1"/>
</dbReference>
<feature type="compositionally biased region" description="Pro residues" evidence="7">
    <location>
        <begin position="248"/>
        <end position="258"/>
    </location>
</feature>
<dbReference type="STRING" id="52.CMC5_015270"/>
<evidence type="ECO:0000313" key="9">
    <source>
        <dbReference type="Proteomes" id="UP000067626"/>
    </source>
</evidence>
<evidence type="ECO:0000313" key="8">
    <source>
        <dbReference type="EMBL" id="AKT37391.1"/>
    </source>
</evidence>
<dbReference type="InterPro" id="IPR006367">
    <property type="entry name" value="Sirohaem_synthase_N"/>
</dbReference>
<dbReference type="UniPathway" id="UPA00262">
    <property type="reaction ID" value="UER00222"/>
</dbReference>
<evidence type="ECO:0000256" key="6">
    <source>
        <dbReference type="ARBA" id="ARBA00047561"/>
    </source>
</evidence>
<organism evidence="8 9">
    <name type="scientific">Chondromyces crocatus</name>
    <dbReference type="NCBI Taxonomy" id="52"/>
    <lineage>
        <taxon>Bacteria</taxon>
        <taxon>Pseudomonadati</taxon>
        <taxon>Myxococcota</taxon>
        <taxon>Polyangia</taxon>
        <taxon>Polyangiales</taxon>
        <taxon>Polyangiaceae</taxon>
        <taxon>Chondromyces</taxon>
    </lineage>
</organism>
<dbReference type="InterPro" id="IPR028161">
    <property type="entry name" value="Met8-like"/>
</dbReference>
<proteinExistence type="predicted"/>
<evidence type="ECO:0000256" key="2">
    <source>
        <dbReference type="ARBA" id="ARBA00012400"/>
    </source>
</evidence>
<dbReference type="KEGG" id="ccro:CMC5_015270"/>
<dbReference type="NCBIfam" id="TIGR01470">
    <property type="entry name" value="cysG_Nterm"/>
    <property type="match status" value="1"/>
</dbReference>
<dbReference type="Proteomes" id="UP000067626">
    <property type="component" value="Chromosome"/>
</dbReference>
<dbReference type="EMBL" id="CP012159">
    <property type="protein sequence ID" value="AKT37391.1"/>
    <property type="molecule type" value="Genomic_DNA"/>
</dbReference>
<accession>A0A0K1E927</accession>
<feature type="region of interest" description="Disordered" evidence="7">
    <location>
        <begin position="207"/>
        <end position="273"/>
    </location>
</feature>
<dbReference type="SUPFAM" id="SSF51735">
    <property type="entry name" value="NAD(P)-binding Rossmann-fold domains"/>
    <property type="match status" value="1"/>
</dbReference>
<evidence type="ECO:0000256" key="4">
    <source>
        <dbReference type="ARBA" id="ARBA00023027"/>
    </source>
</evidence>
<evidence type="ECO:0000256" key="7">
    <source>
        <dbReference type="SAM" id="MobiDB-lite"/>
    </source>
</evidence>